<evidence type="ECO:0000259" key="1">
    <source>
        <dbReference type="PROSITE" id="PS51352"/>
    </source>
</evidence>
<dbReference type="CDD" id="cd02947">
    <property type="entry name" value="TRX_family"/>
    <property type="match status" value="1"/>
</dbReference>
<comment type="caution">
    <text evidence="2">The sequence shown here is derived from an EMBL/GenBank/DDBJ whole genome shotgun (WGS) entry which is preliminary data.</text>
</comment>
<keyword evidence="3" id="KW-1185">Reference proteome</keyword>
<name>A0ABS9J5G0_9FLAO</name>
<dbReference type="PANTHER" id="PTHR45663:SF11">
    <property type="entry name" value="GEO12009P1"/>
    <property type="match status" value="1"/>
</dbReference>
<proteinExistence type="predicted"/>
<protein>
    <submittedName>
        <fullName evidence="2">Thioredoxin family protein</fullName>
    </submittedName>
</protein>
<sequence length="278" mass="32391">MKRIITLLLILVAVQSGYSTNWMTSFEDAQKLALVQNKLIVVDFWATWCGPCKKMDVDAWNTEEVSKLIMDGFVPLKIDIDSETAFARRYGVNSIPNIFVIDPNGEIVASDVGYKSKVNLIKYLKKYMLNTSFLNREMVSYFQNENFASTFRLAKKYMDYSLLVDDEVKNEFYTLADTYLNKSSKLVTNQPKFEEKLALLEMTIDVYRGNHKRVSRKLSKTKEEDLDAINKCDFYFLNYCISRNDEDEDQALVWLDKLKQTNNFEVYNSKINLVFNQS</sequence>
<organism evidence="2 3">
    <name type="scientific">Joostella atrarenae</name>
    <dbReference type="NCBI Taxonomy" id="679257"/>
    <lineage>
        <taxon>Bacteria</taxon>
        <taxon>Pseudomonadati</taxon>
        <taxon>Bacteroidota</taxon>
        <taxon>Flavobacteriia</taxon>
        <taxon>Flavobacteriales</taxon>
        <taxon>Flavobacteriaceae</taxon>
        <taxon>Joostella</taxon>
    </lineage>
</organism>
<gene>
    <name evidence="2" type="ORF">JM658_12430</name>
</gene>
<reference evidence="2 3" key="1">
    <citation type="submission" date="2021-01" db="EMBL/GenBank/DDBJ databases">
        <title>Genome sequencing of Joostella atrarenae M1-2 (= KCTC 23194).</title>
        <authorList>
            <person name="Zakaria M.R."/>
            <person name="Lam M.Q."/>
            <person name="Chong C.S."/>
        </authorList>
    </citation>
    <scope>NUCLEOTIDE SEQUENCE [LARGE SCALE GENOMIC DNA]</scope>
    <source>
        <strain evidence="2 3">M1-2</strain>
    </source>
</reference>
<feature type="domain" description="Thioredoxin" evidence="1">
    <location>
        <begin position="1"/>
        <end position="129"/>
    </location>
</feature>
<dbReference type="RefSeq" id="WP_236959599.1">
    <property type="nucleotide sequence ID" value="NZ_JAETXX010000008.1"/>
</dbReference>
<dbReference type="InterPro" id="IPR036249">
    <property type="entry name" value="Thioredoxin-like_sf"/>
</dbReference>
<accession>A0ABS9J5G0</accession>
<dbReference type="InterPro" id="IPR013766">
    <property type="entry name" value="Thioredoxin_domain"/>
</dbReference>
<dbReference type="Pfam" id="PF00085">
    <property type="entry name" value="Thioredoxin"/>
    <property type="match status" value="1"/>
</dbReference>
<evidence type="ECO:0000313" key="3">
    <source>
        <dbReference type="Proteomes" id="UP000829517"/>
    </source>
</evidence>
<dbReference type="SUPFAM" id="SSF52833">
    <property type="entry name" value="Thioredoxin-like"/>
    <property type="match status" value="1"/>
</dbReference>
<dbReference type="PANTHER" id="PTHR45663">
    <property type="entry name" value="GEO12009P1"/>
    <property type="match status" value="1"/>
</dbReference>
<dbReference type="EMBL" id="JAETXX010000008">
    <property type="protein sequence ID" value="MCF8715634.1"/>
    <property type="molecule type" value="Genomic_DNA"/>
</dbReference>
<dbReference type="Proteomes" id="UP000829517">
    <property type="component" value="Unassembled WGS sequence"/>
</dbReference>
<dbReference type="PROSITE" id="PS51352">
    <property type="entry name" value="THIOREDOXIN_2"/>
    <property type="match status" value="1"/>
</dbReference>
<evidence type="ECO:0000313" key="2">
    <source>
        <dbReference type="EMBL" id="MCF8715634.1"/>
    </source>
</evidence>
<dbReference type="Gene3D" id="3.40.30.10">
    <property type="entry name" value="Glutaredoxin"/>
    <property type="match status" value="1"/>
</dbReference>